<dbReference type="Pfam" id="PF07872">
    <property type="entry name" value="DUF1659"/>
    <property type="match status" value="1"/>
</dbReference>
<reference evidence="2" key="2">
    <citation type="submission" date="2020-09" db="EMBL/GenBank/DDBJ databases">
        <authorList>
            <person name="Sun Q."/>
            <person name="Ohkuma M."/>
        </authorList>
    </citation>
    <scope>NUCLEOTIDE SEQUENCE</scope>
    <source>
        <strain evidence="2">JCM 17251</strain>
    </source>
</reference>
<accession>A0A918D3D8</accession>
<evidence type="ECO:0000259" key="1">
    <source>
        <dbReference type="Pfam" id="PF07872"/>
    </source>
</evidence>
<keyword evidence="3" id="KW-1185">Reference proteome</keyword>
<gene>
    <name evidence="2" type="ORF">GCM10007971_26150</name>
</gene>
<dbReference type="InterPro" id="IPR012454">
    <property type="entry name" value="DUF1659"/>
</dbReference>
<dbReference type="EMBL" id="BMOS01000019">
    <property type="protein sequence ID" value="GGN61257.1"/>
    <property type="molecule type" value="Genomic_DNA"/>
</dbReference>
<protein>
    <recommendedName>
        <fullName evidence="1">DUF1659 domain-containing protein</fullName>
    </recommendedName>
</protein>
<feature type="domain" description="DUF1659" evidence="1">
    <location>
        <begin position="4"/>
        <end position="72"/>
    </location>
</feature>
<sequence>MAAQDLTQSTLQLVFLTGVDPESGNSTYKNKSFNNVKTSATADQLYEIAIAFEGLQQHPLTQINRRDNSEIREG</sequence>
<proteinExistence type="predicted"/>
<evidence type="ECO:0000313" key="3">
    <source>
        <dbReference type="Proteomes" id="UP000624041"/>
    </source>
</evidence>
<evidence type="ECO:0000313" key="2">
    <source>
        <dbReference type="EMBL" id="GGN61257.1"/>
    </source>
</evidence>
<reference evidence="2" key="1">
    <citation type="journal article" date="2014" name="Int. J. Syst. Evol. Microbiol.">
        <title>Complete genome sequence of Corynebacterium casei LMG S-19264T (=DSM 44701T), isolated from a smear-ripened cheese.</title>
        <authorList>
            <consortium name="US DOE Joint Genome Institute (JGI-PGF)"/>
            <person name="Walter F."/>
            <person name="Albersmeier A."/>
            <person name="Kalinowski J."/>
            <person name="Ruckert C."/>
        </authorList>
    </citation>
    <scope>NUCLEOTIDE SEQUENCE</scope>
    <source>
        <strain evidence="2">JCM 17251</strain>
    </source>
</reference>
<name>A0A918D3D8_9BACI</name>
<dbReference type="RefSeq" id="WP_188858018.1">
    <property type="nucleotide sequence ID" value="NZ_BMOS01000019.1"/>
</dbReference>
<comment type="caution">
    <text evidence="2">The sequence shown here is derived from an EMBL/GenBank/DDBJ whole genome shotgun (WGS) entry which is preliminary data.</text>
</comment>
<dbReference type="Proteomes" id="UP000624041">
    <property type="component" value="Unassembled WGS sequence"/>
</dbReference>
<organism evidence="2 3">
    <name type="scientific">Oceanobacillus indicireducens</name>
    <dbReference type="NCBI Taxonomy" id="1004261"/>
    <lineage>
        <taxon>Bacteria</taxon>
        <taxon>Bacillati</taxon>
        <taxon>Bacillota</taxon>
        <taxon>Bacilli</taxon>
        <taxon>Bacillales</taxon>
        <taxon>Bacillaceae</taxon>
        <taxon>Oceanobacillus</taxon>
    </lineage>
</organism>
<dbReference type="AlphaFoldDB" id="A0A918D3D8"/>